<protein>
    <submittedName>
        <fullName evidence="2">DUF1275 domain-containing protein</fullName>
    </submittedName>
    <submittedName>
        <fullName evidence="3">Uncharacterized membrane protein YoaK, UPF0700 family</fullName>
    </submittedName>
</protein>
<evidence type="ECO:0000256" key="1">
    <source>
        <dbReference type="SAM" id="Phobius"/>
    </source>
</evidence>
<dbReference type="Proteomes" id="UP000231702">
    <property type="component" value="Unassembled WGS sequence"/>
</dbReference>
<evidence type="ECO:0000313" key="5">
    <source>
        <dbReference type="Proteomes" id="UP000231702"/>
    </source>
</evidence>
<accession>A0A285J004</accession>
<dbReference type="PANTHER" id="PTHR37314">
    <property type="entry name" value="SLR0142 PROTEIN"/>
    <property type="match status" value="1"/>
</dbReference>
<reference evidence="2 5" key="2">
    <citation type="journal article" date="2018" name="Int. J. Syst. Evol. Microbiol.">
        <title>Pseudooceanicola lipolyticus sp. nov., a marine alphaproteobacterium, reclassification of Oceanicola flagellatus as Pseudooceanicola flagellatus comb. nov. and emended description of the genus Pseudooceanicola.</title>
        <authorList>
            <person name="Huang M.-M."/>
            <person name="Guo L.-L."/>
            <person name="Wu Y.-H."/>
            <person name="Lai Q.-L."/>
            <person name="Shao Z.-Z."/>
            <person name="Wang C.-S."/>
            <person name="Wu M."/>
            <person name="Xu X.-W."/>
        </authorList>
    </citation>
    <scope>NUCLEOTIDE SEQUENCE [LARGE SCALE GENOMIC DNA]</scope>
    <source>
        <strain evidence="2 5">Ar-45</strain>
    </source>
</reference>
<feature type="transmembrane region" description="Helical" evidence="1">
    <location>
        <begin position="94"/>
        <end position="113"/>
    </location>
</feature>
<dbReference type="EMBL" id="PGTD01000023">
    <property type="protein sequence ID" value="PJE25646.1"/>
    <property type="molecule type" value="Genomic_DNA"/>
</dbReference>
<feature type="transmembrane region" description="Helical" evidence="1">
    <location>
        <begin position="16"/>
        <end position="39"/>
    </location>
</feature>
<dbReference type="AlphaFoldDB" id="A0A285J004"/>
<keyword evidence="1" id="KW-0472">Membrane</keyword>
<name>A0A285J004_9RHOB</name>
<dbReference type="InterPro" id="IPR010699">
    <property type="entry name" value="DUF1275"/>
</dbReference>
<reference evidence="3 4" key="1">
    <citation type="submission" date="2017-09" db="EMBL/GenBank/DDBJ databases">
        <authorList>
            <person name="Ehlers B."/>
            <person name="Leendertz F.H."/>
        </authorList>
    </citation>
    <scope>NUCLEOTIDE SEQUENCE [LARGE SCALE GENOMIC DNA]</scope>
    <source>
        <strain evidence="3 4">CGMCC 1.12662</strain>
    </source>
</reference>
<gene>
    <name evidence="2" type="ORF">CVM39_18180</name>
    <name evidence="3" type="ORF">SAMN06297129_2583</name>
</gene>
<dbReference type="EMBL" id="OBEA01000004">
    <property type="protein sequence ID" value="SNY53393.1"/>
    <property type="molecule type" value="Genomic_DNA"/>
</dbReference>
<dbReference type="OrthoDB" id="270162at2"/>
<keyword evidence="1" id="KW-0812">Transmembrane</keyword>
<evidence type="ECO:0000313" key="2">
    <source>
        <dbReference type="EMBL" id="PJE25646.1"/>
    </source>
</evidence>
<feature type="transmembrane region" description="Helical" evidence="1">
    <location>
        <begin position="119"/>
        <end position="138"/>
    </location>
</feature>
<dbReference type="RefSeq" id="WP_097146297.1">
    <property type="nucleotide sequence ID" value="NZ_OBEA01000004.1"/>
</dbReference>
<organism evidence="3 4">
    <name type="scientific">Pseudooceanicola antarcticus</name>
    <dbReference type="NCBI Taxonomy" id="1247613"/>
    <lineage>
        <taxon>Bacteria</taxon>
        <taxon>Pseudomonadati</taxon>
        <taxon>Pseudomonadota</taxon>
        <taxon>Alphaproteobacteria</taxon>
        <taxon>Rhodobacterales</taxon>
        <taxon>Paracoccaceae</taxon>
        <taxon>Pseudooceanicola</taxon>
    </lineage>
</organism>
<evidence type="ECO:0000313" key="4">
    <source>
        <dbReference type="Proteomes" id="UP000231655"/>
    </source>
</evidence>
<evidence type="ECO:0000313" key="3">
    <source>
        <dbReference type="EMBL" id="SNY53393.1"/>
    </source>
</evidence>
<dbReference type="Proteomes" id="UP000231655">
    <property type="component" value="Unassembled WGS sequence"/>
</dbReference>
<feature type="transmembrane region" description="Helical" evidence="1">
    <location>
        <begin position="59"/>
        <end position="82"/>
    </location>
</feature>
<keyword evidence="5" id="KW-1185">Reference proteome</keyword>
<proteinExistence type="predicted"/>
<dbReference type="PANTHER" id="PTHR37314:SF4">
    <property type="entry name" value="UPF0700 TRANSMEMBRANE PROTEIN YOAK"/>
    <property type="match status" value="1"/>
</dbReference>
<feature type="transmembrane region" description="Helical" evidence="1">
    <location>
        <begin position="182"/>
        <end position="201"/>
    </location>
</feature>
<sequence length="234" mass="23858">MLIHVGDERNGTIDSYLAAALSTIAGALNAVGFLVAQSFTANMTGNLSAFADEVARGSWRTSVGFLLLLALFIGGAALAAAFISFGEQRGIRSIYAAAIAAEGGIVLALGLVLSSSESISHMVLVGSLSLVMGLQNAVTTLISSSRVRTTHVSGMATDIGIGLAALLSPGGSKDAALPKLRLHVLTLSAFACGGIGGAMLYDHVGTWLFALAGGCLLAIALPEVFRARQLPRSD</sequence>
<keyword evidence="1" id="KW-1133">Transmembrane helix</keyword>
<dbReference type="Pfam" id="PF06912">
    <property type="entry name" value="DUF1275"/>
    <property type="match status" value="1"/>
</dbReference>
<feature type="transmembrane region" description="Helical" evidence="1">
    <location>
        <begin position="207"/>
        <end position="225"/>
    </location>
</feature>